<name>A0A7K3WRG9_9FLAO</name>
<dbReference type="AlphaFoldDB" id="A0A7K3WRG9"/>
<evidence type="ECO:0000313" key="1">
    <source>
        <dbReference type="EMBL" id="NEN23305.1"/>
    </source>
</evidence>
<keyword evidence="2" id="KW-1185">Reference proteome</keyword>
<dbReference type="InterPro" id="IPR011990">
    <property type="entry name" value="TPR-like_helical_dom_sf"/>
</dbReference>
<dbReference type="Proteomes" id="UP000486602">
    <property type="component" value="Unassembled WGS sequence"/>
</dbReference>
<proteinExistence type="predicted"/>
<dbReference type="RefSeq" id="WP_163284410.1">
    <property type="nucleotide sequence ID" value="NZ_JAAGVY010000010.1"/>
</dbReference>
<comment type="caution">
    <text evidence="1">The sequence shown here is derived from an EMBL/GenBank/DDBJ whole genome shotgun (WGS) entry which is preliminary data.</text>
</comment>
<evidence type="ECO:0000313" key="2">
    <source>
        <dbReference type="Proteomes" id="UP000486602"/>
    </source>
</evidence>
<accession>A0A7K3WRG9</accession>
<reference evidence="1 2" key="1">
    <citation type="submission" date="2020-02" db="EMBL/GenBank/DDBJ databases">
        <title>Out from the shadows clarifying the taxonomy of the family Cryomorphaceae and related taxa by utilizing the GTDB taxonomic framework.</title>
        <authorList>
            <person name="Bowman J.P."/>
        </authorList>
    </citation>
    <scope>NUCLEOTIDE SEQUENCE [LARGE SCALE GENOMIC DNA]</scope>
    <source>
        <strain evidence="1 2">QSSC 1-22</strain>
    </source>
</reference>
<protein>
    <recommendedName>
        <fullName evidence="3">Tetratricopeptide repeat protein</fullName>
    </recommendedName>
</protein>
<dbReference type="Gene3D" id="2.120.10.30">
    <property type="entry name" value="TolB, C-terminal domain"/>
    <property type="match status" value="1"/>
</dbReference>
<dbReference type="Gene3D" id="1.25.40.10">
    <property type="entry name" value="Tetratricopeptide repeat domain"/>
    <property type="match status" value="1"/>
</dbReference>
<organism evidence="1 2">
    <name type="scientific">Cryomorpha ignava</name>
    <dbReference type="NCBI Taxonomy" id="101383"/>
    <lineage>
        <taxon>Bacteria</taxon>
        <taxon>Pseudomonadati</taxon>
        <taxon>Bacteroidota</taxon>
        <taxon>Flavobacteriia</taxon>
        <taxon>Flavobacteriales</taxon>
        <taxon>Cryomorphaceae</taxon>
        <taxon>Cryomorpha</taxon>
    </lineage>
</organism>
<sequence length="515" mass="57833">MNRIFIFPAFLFLCFSTGMQGQKLSRYQKNLMYEAEIYFLQGDYYYASELYSELHTSAPDDAEITGKLGICYFHLPTLKGQAEKYLEKAVDDGNTEALYYLAKKRISDYMFFDALDLMDTYQERSNRLRSETEIIHVIATAQLSIKMVQKPLSVTIKNLGENVNSPMHDYAPVWDAQGNKLYFTSRRRYDAGSEKDFSKQYDENIYIVDLNADKMTARGAGNLLNTRTNDAAVACSPDGKSLIFYRTSRDGFSGDLYISQKEGYSWSEAEKLNQEINSKYQEASACFGNREGTLIYFSSDRPGGYGAKDIYQVTKLPDGSWSEAQNLGDKINTPFDDDGPYISIDGSLYFASQGHANMGGFDIFCAAKNGDGFDRPINLGYPINTPGDDVFFTIDPTGKMAYFSSERIGGSGLQDIYQIVFDDANNIIYKGEITSIGDQIPKNATVTLFNKESGSMEGLYQTDPLAGTFVLALNTNKEYTMLVEAEGYQPVEKAVFFDEDQNGTVEVEEKIFLSK</sequence>
<dbReference type="InterPro" id="IPR011659">
    <property type="entry name" value="WD40"/>
</dbReference>
<dbReference type="SUPFAM" id="SSF82171">
    <property type="entry name" value="DPP6 N-terminal domain-like"/>
    <property type="match status" value="1"/>
</dbReference>
<gene>
    <name evidence="1" type="ORF">G3O08_07315</name>
</gene>
<evidence type="ECO:0008006" key="3">
    <source>
        <dbReference type="Google" id="ProtNLM"/>
    </source>
</evidence>
<dbReference type="SUPFAM" id="SSF48452">
    <property type="entry name" value="TPR-like"/>
    <property type="match status" value="1"/>
</dbReference>
<dbReference type="InterPro" id="IPR011042">
    <property type="entry name" value="6-blade_b-propeller_TolB-like"/>
</dbReference>
<dbReference type="EMBL" id="JAAGVY010000010">
    <property type="protein sequence ID" value="NEN23305.1"/>
    <property type="molecule type" value="Genomic_DNA"/>
</dbReference>
<dbReference type="Pfam" id="PF07676">
    <property type="entry name" value="PD40"/>
    <property type="match status" value="5"/>
</dbReference>